<keyword evidence="1" id="KW-0732">Signal</keyword>
<dbReference type="AlphaFoldDB" id="A0A4P7NM88"/>
<evidence type="ECO:0000256" key="1">
    <source>
        <dbReference type="SAM" id="SignalP"/>
    </source>
</evidence>
<dbReference type="Proteomes" id="UP000294847">
    <property type="component" value="Chromosome 5"/>
</dbReference>
<protein>
    <submittedName>
        <fullName evidence="2">Uncharacterized protein</fullName>
    </submittedName>
</protein>
<feature type="signal peptide" evidence="1">
    <location>
        <begin position="1"/>
        <end position="27"/>
    </location>
</feature>
<feature type="chain" id="PRO_5020288200" evidence="1">
    <location>
        <begin position="28"/>
        <end position="172"/>
    </location>
</feature>
<evidence type="ECO:0000313" key="2">
    <source>
        <dbReference type="EMBL" id="QBZ63317.1"/>
    </source>
</evidence>
<dbReference type="PROSITE" id="PS51257">
    <property type="entry name" value="PROKAR_LIPOPROTEIN"/>
    <property type="match status" value="1"/>
</dbReference>
<evidence type="ECO:0000313" key="3">
    <source>
        <dbReference type="Proteomes" id="UP000294847"/>
    </source>
</evidence>
<dbReference type="EMBL" id="CP034208">
    <property type="protein sequence ID" value="QBZ63317.1"/>
    <property type="molecule type" value="Genomic_DNA"/>
</dbReference>
<name>A0A4P7NM88_PYROR</name>
<proteinExistence type="predicted"/>
<sequence>MWTKAAWAGPITLSWRNFAFNAWVTSACTVNASQFSGNNSRRLPDLPVRARGDLDRCRQDVKMSSTKIEAIDTLRQIVGLVLITLCDLPSANDFNRRWQARYGLEASSWNHREVHYVWKQLMLRSNADINTTSSKIGDPGNHQIWTATELSRRAYQVAVENIRALIASSLPH</sequence>
<organism evidence="2 3">
    <name type="scientific">Pyricularia oryzae</name>
    <name type="common">Rice blast fungus</name>
    <name type="synonym">Magnaporthe oryzae</name>
    <dbReference type="NCBI Taxonomy" id="318829"/>
    <lineage>
        <taxon>Eukaryota</taxon>
        <taxon>Fungi</taxon>
        <taxon>Dikarya</taxon>
        <taxon>Ascomycota</taxon>
        <taxon>Pezizomycotina</taxon>
        <taxon>Sordariomycetes</taxon>
        <taxon>Sordariomycetidae</taxon>
        <taxon>Magnaporthales</taxon>
        <taxon>Pyriculariaceae</taxon>
        <taxon>Pyricularia</taxon>
    </lineage>
</organism>
<reference evidence="2 3" key="1">
    <citation type="journal article" date="2019" name="Mol. Biol. Evol.">
        <title>Blast fungal genomes show frequent chromosomal changes, gene gains and losses, and effector gene turnover.</title>
        <authorList>
            <person name="Gomez Luciano L.B."/>
            <person name="Jason Tsai I."/>
            <person name="Chuma I."/>
            <person name="Tosa Y."/>
            <person name="Chen Y.H."/>
            <person name="Li J.Y."/>
            <person name="Li M.Y."/>
            <person name="Jade Lu M.Y."/>
            <person name="Nakayashiki H."/>
            <person name="Li W.H."/>
        </authorList>
    </citation>
    <scope>NUCLEOTIDE SEQUENCE [LARGE SCALE GENOMIC DNA]</scope>
    <source>
        <strain evidence="2">MZ5-1-6</strain>
    </source>
</reference>
<gene>
    <name evidence="2" type="ORF">PoMZ_12215</name>
</gene>
<accession>A0A4P7NM88</accession>